<name>A0A7G2CRX0_9TRYP</name>
<sequence length="81" mass="9262">MDLLPGRVAIGQPEGELLNQLGEEEDDRFDLRCSFLRIKRNLGYRCQRRIVLPGKLRPSLHLGGLRDQLLQGCIVLFLKGF</sequence>
<dbReference type="AlphaFoldDB" id="A0A7G2CRX0"/>
<dbReference type="Proteomes" id="UP000515908">
    <property type="component" value="Chromosome 27"/>
</dbReference>
<keyword evidence="2" id="KW-1185">Reference proteome</keyword>
<reference evidence="1 2" key="1">
    <citation type="submission" date="2020-08" db="EMBL/GenBank/DDBJ databases">
        <authorList>
            <person name="Newling K."/>
            <person name="Davey J."/>
            <person name="Forrester S."/>
        </authorList>
    </citation>
    <scope>NUCLEOTIDE SEQUENCE [LARGE SCALE GENOMIC DNA]</scope>
    <source>
        <strain evidence="2">Crithidia deanei Carvalho (ATCC PRA-265)</strain>
    </source>
</reference>
<evidence type="ECO:0000313" key="1">
    <source>
        <dbReference type="EMBL" id="CAD2222536.1"/>
    </source>
</evidence>
<accession>A0A7G2CRX0</accession>
<proteinExistence type="predicted"/>
<organism evidence="1 2">
    <name type="scientific">Angomonas deanei</name>
    <dbReference type="NCBI Taxonomy" id="59799"/>
    <lineage>
        <taxon>Eukaryota</taxon>
        <taxon>Discoba</taxon>
        <taxon>Euglenozoa</taxon>
        <taxon>Kinetoplastea</taxon>
        <taxon>Metakinetoplastina</taxon>
        <taxon>Trypanosomatida</taxon>
        <taxon>Trypanosomatidae</taxon>
        <taxon>Strigomonadinae</taxon>
        <taxon>Angomonas</taxon>
    </lineage>
</organism>
<dbReference type="VEuPathDB" id="TriTrypDB:ADEAN_001008000"/>
<gene>
    <name evidence="1" type="ORF">ADEAN_001008000</name>
</gene>
<protein>
    <submittedName>
        <fullName evidence="1">Uncharacterized protein</fullName>
    </submittedName>
</protein>
<dbReference type="EMBL" id="LR877171">
    <property type="protein sequence ID" value="CAD2222536.1"/>
    <property type="molecule type" value="Genomic_DNA"/>
</dbReference>
<evidence type="ECO:0000313" key="2">
    <source>
        <dbReference type="Proteomes" id="UP000515908"/>
    </source>
</evidence>